<feature type="transmembrane region" description="Helical" evidence="1">
    <location>
        <begin position="85"/>
        <end position="103"/>
    </location>
</feature>
<proteinExistence type="predicted"/>
<evidence type="ECO:0000313" key="3">
    <source>
        <dbReference type="Proteomes" id="UP001232750"/>
    </source>
</evidence>
<name>A0ABT7DN30_9ACTN</name>
<gene>
    <name evidence="2" type="ORF">QNJ86_08995</name>
</gene>
<evidence type="ECO:0000256" key="1">
    <source>
        <dbReference type="SAM" id="Phobius"/>
    </source>
</evidence>
<feature type="transmembrane region" description="Helical" evidence="1">
    <location>
        <begin position="31"/>
        <end position="52"/>
    </location>
</feature>
<evidence type="ECO:0000313" key="2">
    <source>
        <dbReference type="EMBL" id="MDJ1650933.1"/>
    </source>
</evidence>
<keyword evidence="3" id="KW-1185">Reference proteome</keyword>
<protein>
    <submittedName>
        <fullName evidence="2">SpoVA/SpoVAEb family sporulation membrane protein</fullName>
    </submittedName>
</protein>
<sequence>MEFIMAFLVGGALCLLFQLILDVTKAPVPYILLVGLAVGGILTPFGIMDVLANWGGAGFTIMVVGAGQAMCATTQAALAGNPWPLLSVIGVFLVLTVVGLVCGSCHRALHPSKASANAAETGTQQAAKSHL</sequence>
<organism evidence="2 3">
    <name type="scientific">Gordonibacter faecis</name>
    <dbReference type="NCBI Taxonomy" id="3047475"/>
    <lineage>
        <taxon>Bacteria</taxon>
        <taxon>Bacillati</taxon>
        <taxon>Actinomycetota</taxon>
        <taxon>Coriobacteriia</taxon>
        <taxon>Eggerthellales</taxon>
        <taxon>Eggerthellaceae</taxon>
        <taxon>Gordonibacter</taxon>
    </lineage>
</organism>
<accession>A0ABT7DN30</accession>
<keyword evidence="1" id="KW-0812">Transmembrane</keyword>
<dbReference type="Proteomes" id="UP001232750">
    <property type="component" value="Unassembled WGS sequence"/>
</dbReference>
<dbReference type="EMBL" id="JASJEU010000018">
    <property type="protein sequence ID" value="MDJ1650933.1"/>
    <property type="molecule type" value="Genomic_DNA"/>
</dbReference>
<reference evidence="2 3" key="1">
    <citation type="submission" date="2023-05" db="EMBL/GenBank/DDBJ databases">
        <title>Gordonibacter KGMB12511T sp. nov., isolated from faeces of healthy Korean.</title>
        <authorList>
            <person name="Kim H.S."/>
            <person name="Kim J.-S."/>
            <person name="Suh M.K."/>
            <person name="Eom M.K."/>
            <person name="Do H.E."/>
            <person name="Lee J.-S."/>
        </authorList>
    </citation>
    <scope>NUCLEOTIDE SEQUENCE [LARGE SCALE GENOMIC DNA]</scope>
    <source>
        <strain evidence="2 3">KGMB12511</strain>
    </source>
</reference>
<feature type="transmembrane region" description="Helical" evidence="1">
    <location>
        <begin position="59"/>
        <end position="79"/>
    </location>
</feature>
<dbReference type="Pfam" id="PF03862">
    <property type="entry name" value="SpoVAC_SpoVAEB"/>
    <property type="match status" value="1"/>
</dbReference>
<dbReference type="InterPro" id="IPR005562">
    <property type="entry name" value="SpoVA"/>
</dbReference>
<comment type="caution">
    <text evidence="2">The sequence shown here is derived from an EMBL/GenBank/DDBJ whole genome shotgun (WGS) entry which is preliminary data.</text>
</comment>
<dbReference type="RefSeq" id="WP_283832277.1">
    <property type="nucleotide sequence ID" value="NZ_JASJEU010000018.1"/>
</dbReference>
<keyword evidence="1" id="KW-1133">Transmembrane helix</keyword>
<keyword evidence="1" id="KW-0472">Membrane</keyword>